<reference evidence="3" key="1">
    <citation type="submission" date="2016-07" db="EMBL/GenBank/DDBJ databases">
        <authorList>
            <person name="Florea S."/>
            <person name="Webb J.S."/>
            <person name="Jaromczyk J."/>
            <person name="Schardl C.L."/>
        </authorList>
    </citation>
    <scope>NUCLEOTIDE SEQUENCE [LARGE SCALE GENOMIC DNA]</scope>
    <source>
        <strain evidence="3">IPBSL-7</strain>
    </source>
</reference>
<evidence type="ECO:0000313" key="2">
    <source>
        <dbReference type="EMBL" id="OCL36842.1"/>
    </source>
</evidence>
<keyword evidence="3" id="KW-1185">Reference proteome</keyword>
<dbReference type="InterPro" id="IPR003959">
    <property type="entry name" value="ATPase_AAA_core"/>
</dbReference>
<feature type="domain" description="ATPase AAA-type core" evidence="1">
    <location>
        <begin position="298"/>
        <end position="420"/>
    </location>
</feature>
<evidence type="ECO:0000259" key="1">
    <source>
        <dbReference type="Pfam" id="PF13304"/>
    </source>
</evidence>
<name>A0A1C0ARE0_9ACTN</name>
<accession>A0A1C0ARE0</accession>
<dbReference type="Gene3D" id="3.40.50.300">
    <property type="entry name" value="P-loop containing nucleotide triphosphate hydrolases"/>
    <property type="match status" value="1"/>
</dbReference>
<comment type="caution">
    <text evidence="2">The sequence shown here is derived from an EMBL/GenBank/DDBJ whole genome shotgun (WGS) entry which is preliminary data.</text>
</comment>
<gene>
    <name evidence="2" type="ORF">BCR15_12945</name>
</gene>
<proteinExistence type="predicted"/>
<dbReference type="AlphaFoldDB" id="A0A1C0ARE0"/>
<protein>
    <recommendedName>
        <fullName evidence="1">ATPase AAA-type core domain-containing protein</fullName>
    </recommendedName>
</protein>
<evidence type="ECO:0000313" key="3">
    <source>
        <dbReference type="Proteomes" id="UP000093501"/>
    </source>
</evidence>
<dbReference type="SUPFAM" id="SSF52540">
    <property type="entry name" value="P-loop containing nucleoside triphosphate hydrolases"/>
    <property type="match status" value="1"/>
</dbReference>
<dbReference type="InterPro" id="IPR027417">
    <property type="entry name" value="P-loop_NTPase"/>
</dbReference>
<dbReference type="Proteomes" id="UP000093501">
    <property type="component" value="Unassembled WGS sequence"/>
</dbReference>
<dbReference type="Pfam" id="PF13304">
    <property type="entry name" value="AAA_21"/>
    <property type="match status" value="1"/>
</dbReference>
<sequence length="681" mass="75404">MARGESVMSFEPSTALVDALDRSQYVALTPIGTNEGRWEVWLCVSPQESPALSAEVEHVTRIMDAVAALRGASASVADAVGLAELHHGAALRPESVRALDEYRRELLDLISIVETEELPSMVRYLLERWEGLEPDGKYNSIGAPGDLIETYELYPLWARHAVCAWSRGQATFDEDWVPLEQNLRAWFQDGLPVPVARIGEVSKIPWVSHGEESAADAERVTLDQLGHQIWGQWKSWHPTEADMESSRSWASRAETRANAIYHDLLQDAPKLRLVLYGVRDWPAGPLDWGAASDESEAKIIPVSQLSTAEARWAQLAITLAVVDPDISDPDAFSSRAEWPENLSARQLLSARNAALDDCGRLTRSGPSHRSESAEMQVVILDEPESALHRSAERYMARGLDALTMSGRQVVVATHSPEILNRPEIALVHVSREGRGTTTVRQMAHRDLTRATTELGLAPSDLIGLHRVFLLVEGEHDEIVVETLLADVLDGARVKIVAMRGGSKLPTTVESQLMFDMSTAHVVALLDNVDRRHLDAVWDEAQQRFLTTGPDDAIAFLTAATRHLKGEEFKWITQWLARAIKKGTSGRLVPFGLSAADIIEYLPVQVIAPMAGKEWPALRAEHEDAKASLDKAKGLHDFKAWLQRTYGADLSPVNIRAASQALHHVPEELRTLGYRLREIASR</sequence>
<dbReference type="EMBL" id="MBQD01000005">
    <property type="protein sequence ID" value="OCL36842.1"/>
    <property type="molecule type" value="Genomic_DNA"/>
</dbReference>
<organism evidence="2 3">
    <name type="scientific">Tessaracoccus lapidicaptus</name>
    <dbReference type="NCBI Taxonomy" id="1427523"/>
    <lineage>
        <taxon>Bacteria</taxon>
        <taxon>Bacillati</taxon>
        <taxon>Actinomycetota</taxon>
        <taxon>Actinomycetes</taxon>
        <taxon>Propionibacteriales</taxon>
        <taxon>Propionibacteriaceae</taxon>
        <taxon>Tessaracoccus</taxon>
    </lineage>
</organism>